<evidence type="ECO:0000256" key="9">
    <source>
        <dbReference type="ARBA" id="ARBA00022842"/>
    </source>
</evidence>
<evidence type="ECO:0000256" key="16">
    <source>
        <dbReference type="PIRSR" id="PIRSR606539-3"/>
    </source>
</evidence>
<dbReference type="EMBL" id="NDHI03003424">
    <property type="protein sequence ID" value="PNJ54876.1"/>
    <property type="molecule type" value="Genomic_DNA"/>
</dbReference>
<comment type="subcellular location">
    <subcellularLocation>
        <location evidence="2 17">Membrane</location>
        <topology evidence="2 17">Multi-pass membrane protein</topology>
    </subcellularLocation>
</comment>
<dbReference type="GO" id="GO:0016887">
    <property type="term" value="F:ATP hydrolysis activity"/>
    <property type="evidence" value="ECO:0007669"/>
    <property type="project" value="InterPro"/>
</dbReference>
<dbReference type="InterPro" id="IPR023298">
    <property type="entry name" value="ATPase_P-typ_TM_dom_sf"/>
</dbReference>
<dbReference type="InterPro" id="IPR001757">
    <property type="entry name" value="P_typ_ATPase"/>
</dbReference>
<dbReference type="NCBIfam" id="TIGR01652">
    <property type="entry name" value="ATPase-Plipid"/>
    <property type="match status" value="1"/>
</dbReference>
<dbReference type="InterPro" id="IPR032630">
    <property type="entry name" value="P_typ_ATPase_c"/>
</dbReference>
<dbReference type="InterPro" id="IPR023214">
    <property type="entry name" value="HAD_sf"/>
</dbReference>
<feature type="binding site" evidence="15">
    <location>
        <position position="536"/>
    </location>
    <ligand>
        <name>ATP</name>
        <dbReference type="ChEBI" id="CHEBI:30616"/>
    </ligand>
</feature>
<dbReference type="GO" id="GO:0045332">
    <property type="term" value="P:phospholipid translocation"/>
    <property type="evidence" value="ECO:0007669"/>
    <property type="project" value="TreeGrafter"/>
</dbReference>
<feature type="domain" description="P-type ATPase C-terminal" evidence="19">
    <location>
        <begin position="702"/>
        <end position="907"/>
    </location>
</feature>
<dbReference type="Pfam" id="PF16212">
    <property type="entry name" value="PhoLip_ATPase_C"/>
    <property type="match status" value="1"/>
</dbReference>
<feature type="binding site" evidence="15">
    <location>
        <position position="455"/>
    </location>
    <ligand>
        <name>ATP</name>
        <dbReference type="ChEBI" id="CHEBI:30616"/>
    </ligand>
</feature>
<comment type="caution">
    <text evidence="20">The sequence shown here is derived from an EMBL/GenBank/DDBJ whole genome shotgun (WGS) entry which is preliminary data.</text>
</comment>
<keyword evidence="10 17" id="KW-1278">Translocase</keyword>
<feature type="binding site" evidence="15">
    <location>
        <position position="680"/>
    </location>
    <ligand>
        <name>ATP</name>
        <dbReference type="ChEBI" id="CHEBI:30616"/>
    </ligand>
</feature>
<dbReference type="FunFam" id="3.40.50.1000:FF:000014">
    <property type="entry name" value="Phospholipid-transporting ATPase"/>
    <property type="match status" value="1"/>
</dbReference>
<evidence type="ECO:0000256" key="13">
    <source>
        <dbReference type="ARBA" id="ARBA00023136"/>
    </source>
</evidence>
<feature type="transmembrane region" description="Helical" evidence="17">
    <location>
        <begin position="855"/>
        <end position="873"/>
    </location>
</feature>
<feature type="transmembrane region" description="Helical" evidence="17">
    <location>
        <begin position="816"/>
        <end position="835"/>
    </location>
</feature>
<evidence type="ECO:0000256" key="1">
    <source>
        <dbReference type="ARBA" id="ARBA00001946"/>
    </source>
</evidence>
<dbReference type="GO" id="GO:0005524">
    <property type="term" value="F:ATP binding"/>
    <property type="evidence" value="ECO:0007669"/>
    <property type="project" value="UniProtKB-UniRule"/>
</dbReference>
<dbReference type="InterPro" id="IPR006539">
    <property type="entry name" value="P-type_ATPase_IV"/>
</dbReference>
<name>A0A2J8VBH2_PONAB</name>
<reference evidence="20" key="1">
    <citation type="submission" date="2017-12" db="EMBL/GenBank/DDBJ databases">
        <title>High-resolution comparative analysis of great ape genomes.</title>
        <authorList>
            <person name="Pollen A."/>
            <person name="Hastie A."/>
            <person name="Hormozdiari F."/>
            <person name="Dougherty M."/>
            <person name="Liu R."/>
            <person name="Chaisson M."/>
            <person name="Hoppe E."/>
            <person name="Hill C."/>
            <person name="Pang A."/>
            <person name="Hillier L."/>
            <person name="Baker C."/>
            <person name="Armstrong J."/>
            <person name="Shendure J."/>
            <person name="Paten B."/>
            <person name="Wilson R."/>
            <person name="Chao H."/>
            <person name="Schneider V."/>
            <person name="Ventura M."/>
            <person name="Kronenberg Z."/>
            <person name="Murali S."/>
            <person name="Gordon D."/>
            <person name="Cantsilieris S."/>
            <person name="Munson K."/>
            <person name="Nelson B."/>
            <person name="Raja A."/>
            <person name="Underwood J."/>
            <person name="Diekhans M."/>
            <person name="Fiddes I."/>
            <person name="Haussler D."/>
            <person name="Eichler E."/>
        </authorList>
    </citation>
    <scope>NUCLEOTIDE SEQUENCE [LARGE SCALE GENOMIC DNA]</scope>
    <source>
        <strain evidence="20">Susie</strain>
    </source>
</reference>
<dbReference type="InterPro" id="IPR036412">
    <property type="entry name" value="HAD-like_sf"/>
</dbReference>
<evidence type="ECO:0000256" key="15">
    <source>
        <dbReference type="PIRSR" id="PIRSR606539-2"/>
    </source>
</evidence>
<accession>A0A2J8VBH2</accession>
<evidence type="ECO:0000256" key="17">
    <source>
        <dbReference type="RuleBase" id="RU362033"/>
    </source>
</evidence>
<dbReference type="GO" id="GO:0140326">
    <property type="term" value="F:ATPase-coupled intramembrane lipid transporter activity"/>
    <property type="evidence" value="ECO:0007669"/>
    <property type="project" value="UniProtKB-EC"/>
</dbReference>
<feature type="transmembrane region" description="Helical" evidence="17">
    <location>
        <begin position="766"/>
        <end position="786"/>
    </location>
</feature>
<comment type="caution">
    <text evidence="17">Lacks conserved residue(s) required for the propagation of feature annotation.</text>
</comment>
<dbReference type="Gene3D" id="3.40.50.1000">
    <property type="entry name" value="HAD superfamily/HAD-like"/>
    <property type="match status" value="1"/>
</dbReference>
<feature type="transmembrane region" description="Helical" evidence="17">
    <location>
        <begin position="733"/>
        <end position="754"/>
    </location>
</feature>
<comment type="catalytic activity">
    <reaction evidence="14 17">
        <text>ATP + H2O + phospholipidSide 1 = ADP + phosphate + phospholipidSide 2.</text>
        <dbReference type="EC" id="7.6.2.1"/>
    </reaction>
</comment>
<evidence type="ECO:0000256" key="10">
    <source>
        <dbReference type="ARBA" id="ARBA00022967"/>
    </source>
</evidence>
<dbReference type="FunFam" id="3.40.1110.10:FF:000030">
    <property type="entry name" value="Phospholipid-transporting ATPase"/>
    <property type="match status" value="1"/>
</dbReference>
<evidence type="ECO:0000256" key="14">
    <source>
        <dbReference type="ARBA" id="ARBA00034036"/>
    </source>
</evidence>
<keyword evidence="7 15" id="KW-0547">Nucleotide-binding</keyword>
<feature type="binding site" evidence="15">
    <location>
        <position position="398"/>
    </location>
    <ligand>
        <name>ATP</name>
        <dbReference type="ChEBI" id="CHEBI:30616"/>
    </ligand>
</feature>
<dbReference type="Gene3D" id="3.40.1110.10">
    <property type="entry name" value="Calcium-transporting ATPase, cytoplasmic domain N"/>
    <property type="match status" value="1"/>
</dbReference>
<evidence type="ECO:0000256" key="2">
    <source>
        <dbReference type="ARBA" id="ARBA00004141"/>
    </source>
</evidence>
<keyword evidence="13 17" id="KW-0472">Membrane</keyword>
<feature type="binding site" evidence="15">
    <location>
        <position position="537"/>
    </location>
    <ligand>
        <name>ATP</name>
        <dbReference type="ChEBI" id="CHEBI:30616"/>
    </ligand>
</feature>
<feature type="binding site" evidence="16">
    <location>
        <position position="676"/>
    </location>
    <ligand>
        <name>Mg(2+)</name>
        <dbReference type="ChEBI" id="CHEBI:18420"/>
    </ligand>
</feature>
<organism evidence="20">
    <name type="scientific">Pongo abelii</name>
    <name type="common">Sumatran orangutan</name>
    <name type="synonym">Pongo pygmaeus abelii</name>
    <dbReference type="NCBI Taxonomy" id="9601"/>
    <lineage>
        <taxon>Eukaryota</taxon>
        <taxon>Metazoa</taxon>
        <taxon>Chordata</taxon>
        <taxon>Craniata</taxon>
        <taxon>Vertebrata</taxon>
        <taxon>Euteleostomi</taxon>
        <taxon>Mammalia</taxon>
        <taxon>Eutheria</taxon>
        <taxon>Euarchontoglires</taxon>
        <taxon>Primates</taxon>
        <taxon>Haplorrhini</taxon>
        <taxon>Catarrhini</taxon>
        <taxon>Hominidae</taxon>
        <taxon>Pongo</taxon>
    </lineage>
</organism>
<evidence type="ECO:0000256" key="11">
    <source>
        <dbReference type="ARBA" id="ARBA00022989"/>
    </source>
</evidence>
<dbReference type="PANTHER" id="PTHR24092:SF80">
    <property type="entry name" value="PHOSPHOLIPID-TRANSPORTING ATPASE IM-RELATED"/>
    <property type="match status" value="1"/>
</dbReference>
<feature type="binding site" evidence="15">
    <location>
        <position position="535"/>
    </location>
    <ligand>
        <name>ATP</name>
        <dbReference type="ChEBI" id="CHEBI:30616"/>
    </ligand>
</feature>
<keyword evidence="12" id="KW-0445">Lipid transport</keyword>
<feature type="binding site" evidence="15">
    <location>
        <position position="357"/>
    </location>
    <ligand>
        <name>ATP</name>
        <dbReference type="ChEBI" id="CHEBI:30616"/>
    </ligand>
</feature>
<dbReference type="SUPFAM" id="SSF81660">
    <property type="entry name" value="Metal cation-transporting ATPase, ATP-binding domain N"/>
    <property type="match status" value="1"/>
</dbReference>
<dbReference type="PANTHER" id="PTHR24092">
    <property type="entry name" value="PROBABLE PHOSPHOLIPID-TRANSPORTING ATPASE"/>
    <property type="match status" value="1"/>
</dbReference>
<dbReference type="SUPFAM" id="SSF81665">
    <property type="entry name" value="Calcium ATPase, transmembrane domain M"/>
    <property type="match status" value="1"/>
</dbReference>
<dbReference type="GO" id="GO:0005802">
    <property type="term" value="C:trans-Golgi network"/>
    <property type="evidence" value="ECO:0007669"/>
    <property type="project" value="TreeGrafter"/>
</dbReference>
<dbReference type="AlphaFoldDB" id="A0A2J8VBH2"/>
<evidence type="ECO:0000256" key="8">
    <source>
        <dbReference type="ARBA" id="ARBA00022840"/>
    </source>
</evidence>
<keyword evidence="4" id="KW-0813">Transport</keyword>
<dbReference type="GO" id="GO:0007030">
    <property type="term" value="P:Golgi organization"/>
    <property type="evidence" value="ECO:0007669"/>
    <property type="project" value="TreeGrafter"/>
</dbReference>
<proteinExistence type="inferred from homology"/>
<sequence length="939" mass="106486">MPAAVTSSSSQALPDLYCSKSSTKDDFFFTSTTFRGGASVSGGILVGHLLRPGERSGIIMFCSEKKLREVERIVKANDREYNEKFQYADNRIHTSKYNILTFLPINLFEQFQRVANAYFLCLLILQLIPEISSLTWFTTIVPLVLVITMTAVKDATDDYFRHKSDNQVNNRQSEVLINCKETNLKVRHALSVTSELGADISRLARFDGIVVCEVPNNKLDKFMGILSWKDSKHSLNNEKIILRGCILRNTSWCFGMVIFAGPDTKLMQNSGKTKFKRTSIDRLMNTLVLWEKKPVDFSVKSQADREFQFFDHNLMESIKMGDPKVHEFLRLLALCHTVMSEENSAGELIYQVQSPDEGALVTAARNFGFIFKSRTPETITIEELGTLVTYQLLAFLDFNNTRKRMSIIVQNPEGQIKLYSKGADTILFEKLHPSNEVLLSLTSDHLSEFAGEGLRTLAIAYRDLDDKYFKEWHKMLEDANAATEERDERIAGLYEEIERDLMLLGATAVEDKLQEGVIETITNLSLANIKIWVLTGDKQETAINIGYACNMLTDDMNDVFVIAGNNAVEVREELRKAKQNLFGQNRNFSNGHVVCEKKQQLELDSIVEETITGDYALIINGHSLAHALESDVKNDLLELACMCKTVVCCRVTPLQKAQVVELVKKYRNAVTLAIGDGANDVSMIKSAHIGVGISGQEGLQAVLASDYSFAQFRYLQRLLLVHGRWSYFRMCKFLCYFFYKNFAFTLVHFWFGFFCGFSAQTVYDQWFITLFNIVYTSLPVLAMGIFDQDVSDQNSMDCPQLYEPGQLNLLFNKRKFFICMLHGIYTSLVLFFIPYGAFYNVAGEDGQHIADYQSFAVTMATSLVIVVSVQIALDTSYWTFINHVFIWGSIAIYFSILFIMHSNGIFGIFPNQFPFVVQLLTTVESRGPLKERKKAVLGE</sequence>
<feature type="binding site" evidence="15">
    <location>
        <position position="679"/>
    </location>
    <ligand>
        <name>ATP</name>
        <dbReference type="ChEBI" id="CHEBI:30616"/>
    </ligand>
</feature>
<dbReference type="EC" id="7.6.2.1" evidence="17"/>
<keyword evidence="5 17" id="KW-0812">Transmembrane</keyword>
<keyword evidence="8 15" id="KW-0067">ATP-binding</keyword>
<evidence type="ECO:0000256" key="4">
    <source>
        <dbReference type="ARBA" id="ARBA00022448"/>
    </source>
</evidence>
<feature type="binding site" evidence="15">
    <location>
        <position position="656"/>
    </location>
    <ligand>
        <name>ATP</name>
        <dbReference type="ChEBI" id="CHEBI:30616"/>
    </ligand>
</feature>
<dbReference type="Pfam" id="PF16209">
    <property type="entry name" value="PhoLip_ATPase_N"/>
    <property type="match status" value="1"/>
</dbReference>
<dbReference type="InterPro" id="IPR023299">
    <property type="entry name" value="ATPase_P-typ_cyto_dom_N"/>
</dbReference>
<evidence type="ECO:0000256" key="3">
    <source>
        <dbReference type="ARBA" id="ARBA00008109"/>
    </source>
</evidence>
<feature type="binding site" evidence="16">
    <location>
        <position position="680"/>
    </location>
    <ligand>
        <name>Mg(2+)</name>
        <dbReference type="ChEBI" id="CHEBI:18420"/>
    </ligand>
</feature>
<keyword evidence="11 17" id="KW-1133">Transmembrane helix</keyword>
<dbReference type="NCBIfam" id="TIGR01494">
    <property type="entry name" value="ATPase_P-type"/>
    <property type="match status" value="1"/>
</dbReference>
<feature type="transmembrane region" description="Helical" evidence="17">
    <location>
        <begin position="885"/>
        <end position="909"/>
    </location>
</feature>
<dbReference type="InterPro" id="IPR032631">
    <property type="entry name" value="P-type_ATPase_N"/>
</dbReference>
<dbReference type="SUPFAM" id="SSF56784">
    <property type="entry name" value="HAD-like"/>
    <property type="match status" value="1"/>
</dbReference>
<evidence type="ECO:0000259" key="19">
    <source>
        <dbReference type="Pfam" id="PF16212"/>
    </source>
</evidence>
<feature type="binding site" evidence="15">
    <location>
        <position position="421"/>
    </location>
    <ligand>
        <name>ATP</name>
        <dbReference type="ChEBI" id="CHEBI:30616"/>
    </ligand>
</feature>
<evidence type="ECO:0000259" key="18">
    <source>
        <dbReference type="Pfam" id="PF16209"/>
    </source>
</evidence>
<evidence type="ECO:0000256" key="5">
    <source>
        <dbReference type="ARBA" id="ARBA00022692"/>
    </source>
</evidence>
<keyword evidence="6 16" id="KW-0479">Metal-binding</keyword>
<gene>
    <name evidence="20" type="ORF">CR201_G0020139</name>
</gene>
<dbReference type="GO" id="GO:0005886">
    <property type="term" value="C:plasma membrane"/>
    <property type="evidence" value="ECO:0007669"/>
    <property type="project" value="TreeGrafter"/>
</dbReference>
<comment type="cofactor">
    <cofactor evidence="1 16">
        <name>Mg(2+)</name>
        <dbReference type="ChEBI" id="CHEBI:18420"/>
    </cofactor>
</comment>
<evidence type="ECO:0000313" key="20">
    <source>
        <dbReference type="EMBL" id="PNJ54876.1"/>
    </source>
</evidence>
<evidence type="ECO:0000256" key="7">
    <source>
        <dbReference type="ARBA" id="ARBA00022741"/>
    </source>
</evidence>
<evidence type="ECO:0000256" key="6">
    <source>
        <dbReference type="ARBA" id="ARBA00022723"/>
    </source>
</evidence>
<feature type="domain" description="P-type ATPase N-terminal" evidence="18">
    <location>
        <begin position="74"/>
        <end position="140"/>
    </location>
</feature>
<protein>
    <recommendedName>
        <fullName evidence="17">Phospholipid-transporting ATPase</fullName>
        <ecNumber evidence="17">7.6.2.1</ecNumber>
    </recommendedName>
</protein>
<evidence type="ECO:0000256" key="12">
    <source>
        <dbReference type="ARBA" id="ARBA00023055"/>
    </source>
</evidence>
<comment type="similarity">
    <text evidence="3 17">Belongs to the cation transport ATPase (P-type) (TC 3.A.3) family. Type IV subfamily.</text>
</comment>
<feature type="binding site" evidence="15">
    <location>
        <position position="650"/>
    </location>
    <ligand>
        <name>ATP</name>
        <dbReference type="ChEBI" id="CHEBI:30616"/>
    </ligand>
</feature>
<dbReference type="GO" id="GO:0000287">
    <property type="term" value="F:magnesium ion binding"/>
    <property type="evidence" value="ECO:0007669"/>
    <property type="project" value="UniProtKB-UniRule"/>
</dbReference>
<keyword evidence="9 16" id="KW-0460">Magnesium</keyword>
<dbReference type="Pfam" id="PF13246">
    <property type="entry name" value="Cation_ATPase"/>
    <property type="match status" value="1"/>
</dbReference>